<comment type="caution">
    <text evidence="4">The sequence shown here is derived from an EMBL/GenBank/DDBJ whole genome shotgun (WGS) entry which is preliminary data.</text>
</comment>
<dbReference type="EMBL" id="LGEM01000102">
    <property type="protein sequence ID" value="KUP95973.1"/>
    <property type="molecule type" value="Genomic_DNA"/>
</dbReference>
<feature type="transmembrane region" description="Helical" evidence="3">
    <location>
        <begin position="376"/>
        <end position="397"/>
    </location>
</feature>
<dbReference type="OrthoDB" id="4501073at2"/>
<feature type="region of interest" description="Disordered" evidence="2">
    <location>
        <begin position="582"/>
        <end position="601"/>
    </location>
</feature>
<feature type="coiled-coil region" evidence="1">
    <location>
        <begin position="425"/>
        <end position="452"/>
    </location>
</feature>
<dbReference type="STRING" id="665004.AC529_14615"/>
<gene>
    <name evidence="4" type="ORF">AC529_14615</name>
</gene>
<keyword evidence="1" id="KW-0175">Coiled coil</keyword>
<sequence length="663" mass="74553">MTAAHTANTATDSFVGVQAGEIHNSKIYLMSPDAPPRRKYEVGLRYLANGVPSQARALIGEARAHGHDSGEVRFHWVLALLSARSPYVLSPEDRENLSQVSIELDSLPDDEWRRALEVVFGLLRFAEEGGDDTVFKTLDTLPDRQRDQILRHLDAVLTGSAKERLWAEICRKAEQQQTADERTGRVWAYFEPDPIEARSRTVAPADLDGLLPAGLWSAVALAAAGTCWAPLAATGPLPALLLLLVLACGPVAAAAGLRWYSCTQRLRAKEREYGGPRPGASSAGADGFAGRVDSLFRYYSHKYAPASAAEEWLRTTAGVRRALRNEVVEIYRESRIPARRVAWLVRYLVRDVRRRWLSGTLWEYRKRYQVSPTTKLRCVLSLAVAAAAAVALTAAAFPGRPFTTVLTTLLVLAGAWFAVPLWLRIAAEKRRFAEEEEERKRVLNERKAEELRWRRRLEETRPSEGEMQAWLHADLTLLLDAALRHYQLKWHDVIAHFFHLGAAGSCKQRRIERGQWRYSKYEVRIFLITRGGVREAVFLLDFEKADFRCTARKEFSFDSVSSVSVEDEDQKMTMKVALVDGTSQEFSSPRETEDSLLPEETGEEIFERNLDSSGFRQSMLLLEGIGAEGKKWVDRLTERRAVSRLPRQDGSEEPPPAPEALAS</sequence>
<dbReference type="AlphaFoldDB" id="A0A147KFA8"/>
<reference evidence="5" key="1">
    <citation type="journal article" date="2017" name="Acta Aliment.">
        <title>Plant polysaccharide degrading enzyme system of Thermpbifida cellulosilytica TB100 revealed by de novo genome project data.</title>
        <authorList>
            <person name="Toth A."/>
            <person name="Baka E."/>
            <person name="Luzics S."/>
            <person name="Bata-Vidacs I."/>
            <person name="Nagy I."/>
            <person name="Balint B."/>
            <person name="Herceg R."/>
            <person name="Olasz F."/>
            <person name="Wilk T."/>
            <person name="Nagy T."/>
            <person name="Kriszt B."/>
            <person name="Nagy I."/>
            <person name="Kukolya J."/>
        </authorList>
    </citation>
    <scope>NUCLEOTIDE SEQUENCE [LARGE SCALE GENOMIC DNA]</scope>
    <source>
        <strain evidence="5">TB100</strain>
    </source>
</reference>
<feature type="compositionally biased region" description="Pro residues" evidence="2">
    <location>
        <begin position="653"/>
        <end position="663"/>
    </location>
</feature>
<evidence type="ECO:0000256" key="2">
    <source>
        <dbReference type="SAM" id="MobiDB-lite"/>
    </source>
</evidence>
<evidence type="ECO:0000256" key="1">
    <source>
        <dbReference type="SAM" id="Coils"/>
    </source>
</evidence>
<accession>A0A147KFA8</accession>
<feature type="transmembrane region" description="Helical" evidence="3">
    <location>
        <begin position="210"/>
        <end position="231"/>
    </location>
</feature>
<keyword evidence="5" id="KW-1185">Reference proteome</keyword>
<dbReference type="Proteomes" id="UP000074382">
    <property type="component" value="Unassembled WGS sequence"/>
</dbReference>
<feature type="region of interest" description="Disordered" evidence="2">
    <location>
        <begin position="641"/>
        <end position="663"/>
    </location>
</feature>
<keyword evidence="3" id="KW-1133">Transmembrane helix</keyword>
<feature type="transmembrane region" description="Helical" evidence="3">
    <location>
        <begin position="237"/>
        <end position="260"/>
    </location>
</feature>
<feature type="transmembrane region" description="Helical" evidence="3">
    <location>
        <begin position="403"/>
        <end position="423"/>
    </location>
</feature>
<keyword evidence="3" id="KW-0812">Transmembrane</keyword>
<keyword evidence="3" id="KW-0472">Membrane</keyword>
<evidence type="ECO:0000313" key="4">
    <source>
        <dbReference type="EMBL" id="KUP95973.1"/>
    </source>
</evidence>
<proteinExistence type="predicted"/>
<dbReference type="RefSeq" id="WP_068757363.1">
    <property type="nucleotide sequence ID" value="NZ_KQ950183.1"/>
</dbReference>
<name>A0A147KFA8_THECS</name>
<evidence type="ECO:0000313" key="5">
    <source>
        <dbReference type="Proteomes" id="UP000074382"/>
    </source>
</evidence>
<dbReference type="PATRIC" id="fig|665004.4.peg.3079"/>
<evidence type="ECO:0000256" key="3">
    <source>
        <dbReference type="SAM" id="Phobius"/>
    </source>
</evidence>
<organism evidence="4 5">
    <name type="scientific">Thermobifida cellulosilytica TB100</name>
    <dbReference type="NCBI Taxonomy" id="665004"/>
    <lineage>
        <taxon>Bacteria</taxon>
        <taxon>Bacillati</taxon>
        <taxon>Actinomycetota</taxon>
        <taxon>Actinomycetes</taxon>
        <taxon>Streptosporangiales</taxon>
        <taxon>Nocardiopsidaceae</taxon>
        <taxon>Thermobifida</taxon>
    </lineage>
</organism>
<protein>
    <submittedName>
        <fullName evidence="4">Uncharacterized protein</fullName>
    </submittedName>
</protein>
<feature type="compositionally biased region" description="Basic and acidic residues" evidence="2">
    <location>
        <begin position="641"/>
        <end position="650"/>
    </location>
</feature>